<dbReference type="Proteomes" id="UP000030647">
    <property type="component" value="Unassembled WGS sequence"/>
</dbReference>
<organism evidence="2 3">
    <name type="scientific">Schleiferilactobacillus shenzhenensis LY-73</name>
    <dbReference type="NCBI Taxonomy" id="1231336"/>
    <lineage>
        <taxon>Bacteria</taxon>
        <taxon>Bacillati</taxon>
        <taxon>Bacillota</taxon>
        <taxon>Bacilli</taxon>
        <taxon>Lactobacillales</taxon>
        <taxon>Lactobacillaceae</taxon>
        <taxon>Schleiferilactobacillus</taxon>
    </lineage>
</organism>
<evidence type="ECO:0000256" key="1">
    <source>
        <dbReference type="SAM" id="Phobius"/>
    </source>
</evidence>
<keyword evidence="1" id="KW-0472">Membrane</keyword>
<evidence type="ECO:0000313" key="3">
    <source>
        <dbReference type="Proteomes" id="UP000030647"/>
    </source>
</evidence>
<accession>U4TRY0</accession>
<dbReference type="RefSeq" id="WP_022530444.1">
    <property type="nucleotide sequence ID" value="NZ_KI271601.1"/>
</dbReference>
<reference evidence="3" key="1">
    <citation type="journal article" date="2013" name="Genome Announc.">
        <title>Whole-Genome Sequencing of Lactobacillus shenzhenensis Strain LY-73T.</title>
        <authorList>
            <person name="Lin Z."/>
            <person name="Liu Z."/>
            <person name="Yang R."/>
            <person name="Zou Y."/>
            <person name="Wan D."/>
            <person name="Chen J."/>
            <person name="Guo M."/>
            <person name="Zhao J."/>
            <person name="Fang C."/>
            <person name="Yang R."/>
            <person name="Liu F."/>
        </authorList>
    </citation>
    <scope>NUCLEOTIDE SEQUENCE [LARGE SCALE GENOMIC DNA]</scope>
    <source>
        <strain evidence="3">LY-73</strain>
    </source>
</reference>
<dbReference type="HOGENOM" id="CLU_2273815_0_0_9"/>
<proteinExistence type="predicted"/>
<keyword evidence="3" id="KW-1185">Reference proteome</keyword>
<sequence>MTRWQNIRKAFSSDTWCIILTFTAFLISRLWHSAPVTRIPADWWFLLLGVAQISLAGMMIFDHEKAKKPWTQRDIVNFWLPLVLLLLIAIIDRLINQSWLLG</sequence>
<keyword evidence="1" id="KW-0812">Transmembrane</keyword>
<dbReference type="STRING" id="1231336.L248_1430"/>
<feature type="transmembrane region" description="Helical" evidence="1">
    <location>
        <begin position="75"/>
        <end position="95"/>
    </location>
</feature>
<dbReference type="AlphaFoldDB" id="U4TRY0"/>
<keyword evidence="1" id="KW-1133">Transmembrane helix</keyword>
<name>U4TRY0_9LACO</name>
<gene>
    <name evidence="2" type="ORF">L248_1430</name>
</gene>
<protein>
    <submittedName>
        <fullName evidence="2">Uncharacterized protein</fullName>
    </submittedName>
</protein>
<feature type="transmembrane region" description="Helical" evidence="1">
    <location>
        <begin position="12"/>
        <end position="31"/>
    </location>
</feature>
<feature type="transmembrane region" description="Helical" evidence="1">
    <location>
        <begin position="43"/>
        <end position="63"/>
    </location>
</feature>
<dbReference type="EMBL" id="KI271601">
    <property type="protein sequence ID" value="ERL64247.1"/>
    <property type="molecule type" value="Genomic_DNA"/>
</dbReference>
<evidence type="ECO:0000313" key="2">
    <source>
        <dbReference type="EMBL" id="ERL64247.1"/>
    </source>
</evidence>